<accession>A0A9P6T391</accession>
<dbReference type="Proteomes" id="UP000703661">
    <property type="component" value="Unassembled WGS sequence"/>
</dbReference>
<organism evidence="2 3">
    <name type="scientific">Entomortierella chlamydospora</name>
    <dbReference type="NCBI Taxonomy" id="101097"/>
    <lineage>
        <taxon>Eukaryota</taxon>
        <taxon>Fungi</taxon>
        <taxon>Fungi incertae sedis</taxon>
        <taxon>Mucoromycota</taxon>
        <taxon>Mortierellomycotina</taxon>
        <taxon>Mortierellomycetes</taxon>
        <taxon>Mortierellales</taxon>
        <taxon>Mortierellaceae</taxon>
        <taxon>Entomortierella</taxon>
    </lineage>
</organism>
<feature type="region of interest" description="Disordered" evidence="1">
    <location>
        <begin position="1"/>
        <end position="36"/>
    </location>
</feature>
<keyword evidence="3" id="KW-1185">Reference proteome</keyword>
<evidence type="ECO:0000256" key="1">
    <source>
        <dbReference type="SAM" id="MobiDB-lite"/>
    </source>
</evidence>
<feature type="compositionally biased region" description="Polar residues" evidence="1">
    <location>
        <begin position="1"/>
        <end position="23"/>
    </location>
</feature>
<feature type="compositionally biased region" description="Basic and acidic residues" evidence="1">
    <location>
        <begin position="79"/>
        <end position="106"/>
    </location>
</feature>
<gene>
    <name evidence="2" type="ORF">BGZ80_001485</name>
</gene>
<dbReference type="EMBL" id="JAAAID010000134">
    <property type="protein sequence ID" value="KAG0021891.1"/>
    <property type="molecule type" value="Genomic_DNA"/>
</dbReference>
<comment type="caution">
    <text evidence="2">The sequence shown here is derived from an EMBL/GenBank/DDBJ whole genome shotgun (WGS) entry which is preliminary data.</text>
</comment>
<reference evidence="2" key="1">
    <citation type="journal article" date="2020" name="Fungal Divers.">
        <title>Resolving the Mortierellaceae phylogeny through synthesis of multi-gene phylogenetics and phylogenomics.</title>
        <authorList>
            <person name="Vandepol N."/>
            <person name="Liber J."/>
            <person name="Desiro A."/>
            <person name="Na H."/>
            <person name="Kennedy M."/>
            <person name="Barry K."/>
            <person name="Grigoriev I.V."/>
            <person name="Miller A.N."/>
            <person name="O'Donnell K."/>
            <person name="Stajich J.E."/>
            <person name="Bonito G."/>
        </authorList>
    </citation>
    <scope>NUCLEOTIDE SEQUENCE</scope>
    <source>
        <strain evidence="2">NRRL 2769</strain>
    </source>
</reference>
<sequence length="127" mass="13331">MNSNTSDNTPGNVSDNAPGNVSDNAPGKTPGNHDSIVETVKSYINAAKVKGQEVFSSGYEQLSHAAAQAQAKASGIYHHGGDTQPDDHRQQSTSTEDAHAEVDRSNVAEAEAETPGNIDSKVSDQRL</sequence>
<evidence type="ECO:0000313" key="2">
    <source>
        <dbReference type="EMBL" id="KAG0021891.1"/>
    </source>
</evidence>
<proteinExistence type="predicted"/>
<dbReference type="AlphaFoldDB" id="A0A9P6T391"/>
<feature type="region of interest" description="Disordered" evidence="1">
    <location>
        <begin position="70"/>
        <end position="127"/>
    </location>
</feature>
<protein>
    <submittedName>
        <fullName evidence="2">Uncharacterized protein</fullName>
    </submittedName>
</protein>
<dbReference type="OrthoDB" id="10312025at2759"/>
<name>A0A9P6T391_9FUNG</name>
<evidence type="ECO:0000313" key="3">
    <source>
        <dbReference type="Proteomes" id="UP000703661"/>
    </source>
</evidence>